<comment type="similarity">
    <text evidence="2">Belongs to the BexD/CtrA/VexA family.</text>
</comment>
<dbReference type="GO" id="GO:0015159">
    <property type="term" value="F:polysaccharide transmembrane transporter activity"/>
    <property type="evidence" value="ECO:0007669"/>
    <property type="project" value="InterPro"/>
</dbReference>
<keyword evidence="10" id="KW-0626">Porin</keyword>
<evidence type="ECO:0000256" key="10">
    <source>
        <dbReference type="ARBA" id="ARBA00023114"/>
    </source>
</evidence>
<keyword evidence="14" id="KW-0449">Lipoprotein</keyword>
<evidence type="ECO:0000256" key="11">
    <source>
        <dbReference type="ARBA" id="ARBA00023136"/>
    </source>
</evidence>
<gene>
    <name evidence="18" type="primary">wza2</name>
    <name evidence="18" type="ORF">SAMEA3906486_05540</name>
</gene>
<dbReference type="Gene3D" id="3.10.560.10">
    <property type="entry name" value="Outer membrane lipoprotein wza domain like"/>
    <property type="match status" value="2"/>
</dbReference>
<evidence type="ECO:0000256" key="15">
    <source>
        <dbReference type="SAM" id="SignalP"/>
    </source>
</evidence>
<evidence type="ECO:0000256" key="8">
    <source>
        <dbReference type="ARBA" id="ARBA00023047"/>
    </source>
</evidence>
<evidence type="ECO:0000259" key="17">
    <source>
        <dbReference type="Pfam" id="PF22461"/>
    </source>
</evidence>
<evidence type="ECO:0000256" key="4">
    <source>
        <dbReference type="ARBA" id="ARBA00022452"/>
    </source>
</evidence>
<evidence type="ECO:0000256" key="5">
    <source>
        <dbReference type="ARBA" id="ARBA00022597"/>
    </source>
</evidence>
<keyword evidence="11" id="KW-0472">Membrane</keyword>
<comment type="subcellular location">
    <subcellularLocation>
        <location evidence="1">Cell outer membrane</location>
        <topology evidence="1">Multi-pass membrane protein</topology>
    </subcellularLocation>
</comment>
<dbReference type="InterPro" id="IPR049712">
    <property type="entry name" value="Poly_export"/>
</dbReference>
<dbReference type="GO" id="GO:0015288">
    <property type="term" value="F:porin activity"/>
    <property type="evidence" value="ECO:0007669"/>
    <property type="project" value="UniProtKB-KW"/>
</dbReference>
<dbReference type="GO" id="GO:0009279">
    <property type="term" value="C:cell outer membrane"/>
    <property type="evidence" value="ECO:0007669"/>
    <property type="project" value="UniProtKB-SubCell"/>
</dbReference>
<organism evidence="18 19">
    <name type="scientific">Bordetella ansorpii</name>
    <dbReference type="NCBI Taxonomy" id="288768"/>
    <lineage>
        <taxon>Bacteria</taxon>
        <taxon>Pseudomonadati</taxon>
        <taxon>Pseudomonadota</taxon>
        <taxon>Betaproteobacteria</taxon>
        <taxon>Burkholderiales</taxon>
        <taxon>Alcaligenaceae</taxon>
        <taxon>Bordetella</taxon>
    </lineage>
</organism>
<keyword evidence="5" id="KW-0762">Sugar transport</keyword>
<dbReference type="OrthoDB" id="9808421at2"/>
<evidence type="ECO:0000256" key="12">
    <source>
        <dbReference type="ARBA" id="ARBA00023139"/>
    </source>
</evidence>
<dbReference type="EMBL" id="FKIF01000010">
    <property type="protein sequence ID" value="SAI74822.1"/>
    <property type="molecule type" value="Genomic_DNA"/>
</dbReference>
<keyword evidence="12" id="KW-0564">Palmitate</keyword>
<dbReference type="GO" id="GO:0046930">
    <property type="term" value="C:pore complex"/>
    <property type="evidence" value="ECO:0007669"/>
    <property type="project" value="UniProtKB-KW"/>
</dbReference>
<evidence type="ECO:0000259" key="16">
    <source>
        <dbReference type="Pfam" id="PF02563"/>
    </source>
</evidence>
<dbReference type="Proteomes" id="UP000076848">
    <property type="component" value="Unassembled WGS sequence"/>
</dbReference>
<dbReference type="Gene3D" id="3.30.1950.10">
    <property type="entry name" value="wza like domain"/>
    <property type="match status" value="1"/>
</dbReference>
<accession>A0A157SWH2</accession>
<evidence type="ECO:0000256" key="3">
    <source>
        <dbReference type="ARBA" id="ARBA00022448"/>
    </source>
</evidence>
<evidence type="ECO:0000256" key="7">
    <source>
        <dbReference type="ARBA" id="ARBA00022729"/>
    </source>
</evidence>
<dbReference type="RefSeq" id="WP_066134625.1">
    <property type="nucleotide sequence ID" value="NZ_FKIF01000010.1"/>
</dbReference>
<keyword evidence="8" id="KW-0625">Polysaccharide transport</keyword>
<name>A0A157SWH2_9BORD</name>
<feature type="domain" description="Polysaccharide export protein N-terminal" evidence="16">
    <location>
        <begin position="74"/>
        <end position="160"/>
    </location>
</feature>
<evidence type="ECO:0000256" key="2">
    <source>
        <dbReference type="ARBA" id="ARBA00009450"/>
    </source>
</evidence>
<reference evidence="18 19" key="1">
    <citation type="submission" date="2016-04" db="EMBL/GenBank/DDBJ databases">
        <authorList>
            <consortium name="Pathogen Informatics"/>
        </authorList>
    </citation>
    <scope>NUCLEOTIDE SEQUENCE [LARGE SCALE GENOMIC DNA]</scope>
    <source>
        <strain evidence="18 19">H050680373</strain>
    </source>
</reference>
<protein>
    <submittedName>
        <fullName evidence="18">Outer membrane protein involved in polysaccharide</fullName>
    </submittedName>
</protein>
<dbReference type="PANTHER" id="PTHR33619:SF3">
    <property type="entry name" value="POLYSACCHARIDE EXPORT PROTEIN GFCE-RELATED"/>
    <property type="match status" value="1"/>
</dbReference>
<dbReference type="PANTHER" id="PTHR33619">
    <property type="entry name" value="POLYSACCHARIDE EXPORT PROTEIN GFCE-RELATED"/>
    <property type="match status" value="1"/>
</dbReference>
<proteinExistence type="inferred from homology"/>
<keyword evidence="13" id="KW-0998">Cell outer membrane</keyword>
<feature type="domain" description="SLBB" evidence="17">
    <location>
        <begin position="168"/>
        <end position="227"/>
    </location>
</feature>
<dbReference type="STRING" id="288768.SAMEA3906486_05540"/>
<evidence type="ECO:0000313" key="18">
    <source>
        <dbReference type="EMBL" id="SAI74822.1"/>
    </source>
</evidence>
<evidence type="ECO:0000313" key="19">
    <source>
        <dbReference type="Proteomes" id="UP000076848"/>
    </source>
</evidence>
<evidence type="ECO:0000256" key="1">
    <source>
        <dbReference type="ARBA" id="ARBA00004571"/>
    </source>
</evidence>
<keyword evidence="7 15" id="KW-0732">Signal</keyword>
<keyword evidence="4" id="KW-1134">Transmembrane beta strand</keyword>
<dbReference type="InterPro" id="IPR054765">
    <property type="entry name" value="SLBB_dom"/>
</dbReference>
<dbReference type="Pfam" id="PF22461">
    <property type="entry name" value="SLBB_2"/>
    <property type="match status" value="2"/>
</dbReference>
<evidence type="ECO:0000256" key="13">
    <source>
        <dbReference type="ARBA" id="ARBA00023237"/>
    </source>
</evidence>
<sequence>MTARFALRLCALCVPLLLAGCGTSLLSAAGPSKGAVLDDAESQQYTLVDLSAQTIGPYMRPPIDPLKSDVALPSVPEVRLVPGDVLRVMVADSAREGAIFAPLATGGTVFDSVRVDSKGDISLPYVGRESVAGKTPGQVEDMLHARLRGITTDVQVKVDITGDLSGSVLVAGAVKTPGRFSALQGPLTLLDAINRAGGPVLEPHLIRVVVRTGQKSYDFNYQDLLSGKNQIVPPGAEVVLERARKRFVAMGAVGDPGLHDLPSDNPSLLEVLGSVRGLSEASADASGVFVFRLVDDPQQGGAGQPRAEVFRLNMREPVAMFLARQFLVQPDDAIYVTNAAVYEWQKVISPIVQVLVLGRTVNSVNNSFR</sequence>
<keyword evidence="6" id="KW-0812">Transmembrane</keyword>
<feature type="chain" id="PRO_5007616633" evidence="15">
    <location>
        <begin position="20"/>
        <end position="369"/>
    </location>
</feature>
<dbReference type="GO" id="GO:0006811">
    <property type="term" value="P:monoatomic ion transport"/>
    <property type="evidence" value="ECO:0007669"/>
    <property type="project" value="UniProtKB-KW"/>
</dbReference>
<feature type="signal peptide" evidence="15">
    <location>
        <begin position="1"/>
        <end position="19"/>
    </location>
</feature>
<dbReference type="Pfam" id="PF02563">
    <property type="entry name" value="Poly_export"/>
    <property type="match status" value="1"/>
</dbReference>
<keyword evidence="9" id="KW-0406">Ion transport</keyword>
<keyword evidence="19" id="KW-1185">Reference proteome</keyword>
<evidence type="ECO:0000256" key="9">
    <source>
        <dbReference type="ARBA" id="ARBA00023065"/>
    </source>
</evidence>
<evidence type="ECO:0000256" key="6">
    <source>
        <dbReference type="ARBA" id="ARBA00022692"/>
    </source>
</evidence>
<dbReference type="PROSITE" id="PS51257">
    <property type="entry name" value="PROKAR_LIPOPROTEIN"/>
    <property type="match status" value="1"/>
</dbReference>
<evidence type="ECO:0000256" key="14">
    <source>
        <dbReference type="ARBA" id="ARBA00023288"/>
    </source>
</evidence>
<dbReference type="AlphaFoldDB" id="A0A157SWH2"/>
<feature type="domain" description="SLBB" evidence="17">
    <location>
        <begin position="245"/>
        <end position="336"/>
    </location>
</feature>
<keyword evidence="3" id="KW-0813">Transport</keyword>
<dbReference type="InterPro" id="IPR003715">
    <property type="entry name" value="Poly_export_N"/>
</dbReference>